<dbReference type="GO" id="GO:0048589">
    <property type="term" value="P:developmental growth"/>
    <property type="evidence" value="ECO:0007669"/>
    <property type="project" value="UniProtKB-ARBA"/>
</dbReference>
<dbReference type="Gene3D" id="2.60.40.60">
    <property type="entry name" value="Cadherins"/>
    <property type="match status" value="15"/>
</dbReference>
<dbReference type="GO" id="GO:0007156">
    <property type="term" value="P:homophilic cell adhesion via plasma membrane adhesion molecules"/>
    <property type="evidence" value="ECO:0007669"/>
    <property type="project" value="InterPro"/>
</dbReference>
<evidence type="ECO:0000256" key="4">
    <source>
        <dbReference type="ARBA" id="ARBA00022729"/>
    </source>
</evidence>
<dbReference type="SUPFAM" id="SSF49313">
    <property type="entry name" value="Cadherin-like"/>
    <property type="match status" value="14"/>
</dbReference>
<dbReference type="GO" id="GO:0007163">
    <property type="term" value="P:establishment or maintenance of cell polarity"/>
    <property type="evidence" value="ECO:0007669"/>
    <property type="project" value="UniProtKB-ARBA"/>
</dbReference>
<dbReference type="PANTHER" id="PTHR24027:SF413">
    <property type="entry name" value="CADHERIN RELATED FAMILY MEMBER 1"/>
    <property type="match status" value="1"/>
</dbReference>
<evidence type="ECO:0000256" key="2">
    <source>
        <dbReference type="ARBA" id="ARBA00022536"/>
    </source>
</evidence>
<evidence type="ECO:0000256" key="14">
    <source>
        <dbReference type="ARBA" id="ARBA00044253"/>
    </source>
</evidence>
<evidence type="ECO:0000256" key="10">
    <source>
        <dbReference type="ARBA" id="ARBA00023157"/>
    </source>
</evidence>
<evidence type="ECO:0000256" key="18">
    <source>
        <dbReference type="SAM" id="SignalP"/>
    </source>
</evidence>
<dbReference type="Pfam" id="PF00028">
    <property type="entry name" value="Cadherin"/>
    <property type="match status" value="6"/>
</dbReference>
<dbReference type="FunFam" id="2.60.40.60:FF:000039">
    <property type="entry name" value="FAT atypical cadherin 3"/>
    <property type="match status" value="1"/>
</dbReference>
<feature type="transmembrane region" description="Helical" evidence="17">
    <location>
        <begin position="1602"/>
        <end position="1625"/>
    </location>
</feature>
<evidence type="ECO:0000256" key="3">
    <source>
        <dbReference type="ARBA" id="ARBA00022692"/>
    </source>
</evidence>
<feature type="domain" description="Cadherin" evidence="19">
    <location>
        <begin position="652"/>
        <end position="736"/>
    </location>
</feature>
<evidence type="ECO:0000256" key="1">
    <source>
        <dbReference type="ARBA" id="ARBA00004251"/>
    </source>
</evidence>
<keyword evidence="2" id="KW-0245">EGF-like domain</keyword>
<evidence type="ECO:0000256" key="9">
    <source>
        <dbReference type="ARBA" id="ARBA00023136"/>
    </source>
</evidence>
<dbReference type="InterPro" id="IPR020894">
    <property type="entry name" value="Cadherin_CS"/>
</dbReference>
<feature type="domain" description="Cadherin" evidence="19">
    <location>
        <begin position="41"/>
        <end position="188"/>
    </location>
</feature>
<dbReference type="GO" id="GO:0008013">
    <property type="term" value="F:beta-catenin binding"/>
    <property type="evidence" value="ECO:0007669"/>
    <property type="project" value="TreeGrafter"/>
</dbReference>
<dbReference type="GO" id="GO:0016342">
    <property type="term" value="C:catenin complex"/>
    <property type="evidence" value="ECO:0007669"/>
    <property type="project" value="TreeGrafter"/>
</dbReference>
<dbReference type="InterPro" id="IPR039808">
    <property type="entry name" value="Cadherin"/>
</dbReference>
<proteinExistence type="predicted"/>
<keyword evidence="7" id="KW-0130">Cell adhesion</keyword>
<dbReference type="EMBL" id="KZ308413">
    <property type="protein sequence ID" value="KAG8229142.1"/>
    <property type="molecule type" value="Genomic_DNA"/>
</dbReference>
<evidence type="ECO:0000256" key="16">
    <source>
        <dbReference type="PROSITE-ProRule" id="PRU00043"/>
    </source>
</evidence>
<keyword evidence="3 17" id="KW-0812">Transmembrane</keyword>
<feature type="domain" description="Cadherin" evidence="19">
    <location>
        <begin position="741"/>
        <end position="864"/>
    </location>
</feature>
<keyword evidence="8 17" id="KW-1133">Transmembrane helix</keyword>
<feature type="domain" description="Cadherin" evidence="19">
    <location>
        <begin position="189"/>
        <end position="315"/>
    </location>
</feature>
<dbReference type="CDD" id="cd11304">
    <property type="entry name" value="Cadherin_repeat"/>
    <property type="match status" value="10"/>
</dbReference>
<reference evidence="20" key="2">
    <citation type="submission" date="2017-10" db="EMBL/GenBank/DDBJ databases">
        <title>Ladona fulva Genome sequencing and assembly.</title>
        <authorList>
            <person name="Murali S."/>
            <person name="Richards S."/>
            <person name="Bandaranaike D."/>
            <person name="Bellair M."/>
            <person name="Blankenburg K."/>
            <person name="Chao H."/>
            <person name="Dinh H."/>
            <person name="Doddapaneni H."/>
            <person name="Dugan-Rocha S."/>
            <person name="Elkadiri S."/>
            <person name="Gnanaolivu R."/>
            <person name="Hernandez B."/>
            <person name="Skinner E."/>
            <person name="Javaid M."/>
            <person name="Lee S."/>
            <person name="Li M."/>
            <person name="Ming W."/>
            <person name="Munidasa M."/>
            <person name="Muniz J."/>
            <person name="Nguyen L."/>
            <person name="Hughes D."/>
            <person name="Osuji N."/>
            <person name="Pu L.-L."/>
            <person name="Puazo M."/>
            <person name="Qu C."/>
            <person name="Quiroz J."/>
            <person name="Raj R."/>
            <person name="Weissenberger G."/>
            <person name="Xin Y."/>
            <person name="Zou X."/>
            <person name="Han Y."/>
            <person name="Worley K."/>
            <person name="Muzny D."/>
            <person name="Gibbs R."/>
        </authorList>
    </citation>
    <scope>NUCLEOTIDE SEQUENCE</scope>
    <source>
        <strain evidence="20">Sampled in the wild</strain>
    </source>
</reference>
<feature type="domain" description="Cadherin" evidence="19">
    <location>
        <begin position="449"/>
        <end position="566"/>
    </location>
</feature>
<keyword evidence="10" id="KW-1015">Disulfide bond</keyword>
<feature type="domain" description="Cadherin" evidence="19">
    <location>
        <begin position="316"/>
        <end position="448"/>
    </location>
</feature>
<dbReference type="Proteomes" id="UP000792457">
    <property type="component" value="Unassembled WGS sequence"/>
</dbReference>
<evidence type="ECO:0000313" key="21">
    <source>
        <dbReference type="Proteomes" id="UP000792457"/>
    </source>
</evidence>
<dbReference type="PROSITE" id="PS50268">
    <property type="entry name" value="CADHERIN_2"/>
    <property type="match status" value="11"/>
</dbReference>
<dbReference type="InterPro" id="IPR015919">
    <property type="entry name" value="Cadherin-like_sf"/>
</dbReference>
<evidence type="ECO:0000256" key="7">
    <source>
        <dbReference type="ARBA" id="ARBA00022889"/>
    </source>
</evidence>
<feature type="domain" description="Cadherin" evidence="19">
    <location>
        <begin position="890"/>
        <end position="995"/>
    </location>
</feature>
<dbReference type="GO" id="GO:0005509">
    <property type="term" value="F:calcium ion binding"/>
    <property type="evidence" value="ECO:0007669"/>
    <property type="project" value="UniProtKB-UniRule"/>
</dbReference>
<keyword evidence="12" id="KW-0325">Glycoprotein</keyword>
<dbReference type="InterPro" id="IPR002126">
    <property type="entry name" value="Cadherin-like_dom"/>
</dbReference>
<evidence type="ECO:0000256" key="5">
    <source>
        <dbReference type="ARBA" id="ARBA00022737"/>
    </source>
</evidence>
<keyword evidence="11" id="KW-0675">Receptor</keyword>
<evidence type="ECO:0000256" key="15">
    <source>
        <dbReference type="ARBA" id="ARBA00044335"/>
    </source>
</evidence>
<evidence type="ECO:0000256" key="8">
    <source>
        <dbReference type="ARBA" id="ARBA00022989"/>
    </source>
</evidence>
<evidence type="ECO:0000256" key="17">
    <source>
        <dbReference type="SAM" id="Phobius"/>
    </source>
</evidence>
<dbReference type="OrthoDB" id="6491773at2759"/>
<keyword evidence="4 18" id="KW-0732">Signal</keyword>
<dbReference type="SMART" id="SM00112">
    <property type="entry name" value="CA"/>
    <property type="match status" value="11"/>
</dbReference>
<keyword evidence="6 16" id="KW-0106">Calcium</keyword>
<dbReference type="GO" id="GO:0030154">
    <property type="term" value="P:cell differentiation"/>
    <property type="evidence" value="ECO:0007669"/>
    <property type="project" value="UniProtKB-ARBA"/>
</dbReference>
<evidence type="ECO:0000256" key="13">
    <source>
        <dbReference type="ARBA" id="ARBA00044073"/>
    </source>
</evidence>
<dbReference type="PRINTS" id="PR00205">
    <property type="entry name" value="CADHERIN"/>
</dbReference>
<evidence type="ECO:0000256" key="6">
    <source>
        <dbReference type="ARBA" id="ARBA00022837"/>
    </source>
</evidence>
<feature type="domain" description="Cadherin" evidence="19">
    <location>
        <begin position="996"/>
        <end position="1110"/>
    </location>
</feature>
<feature type="domain" description="Cadherin" evidence="19">
    <location>
        <begin position="1192"/>
        <end position="1291"/>
    </location>
</feature>
<feature type="domain" description="Cadherin" evidence="19">
    <location>
        <begin position="1296"/>
        <end position="1477"/>
    </location>
</feature>
<gene>
    <name evidence="20" type="ORF">J437_LFUL009211</name>
</gene>
<comment type="subcellular location">
    <subcellularLocation>
        <location evidence="1">Cell membrane</location>
        <topology evidence="1">Single-pass type I membrane protein</topology>
    </subcellularLocation>
</comment>
<name>A0A8K0K697_LADFU</name>
<dbReference type="GO" id="GO:0016477">
    <property type="term" value="P:cell migration"/>
    <property type="evidence" value="ECO:0007669"/>
    <property type="project" value="TreeGrafter"/>
</dbReference>
<dbReference type="GO" id="GO:0001736">
    <property type="term" value="P:establishment of planar polarity"/>
    <property type="evidence" value="ECO:0007669"/>
    <property type="project" value="UniProtKB-ARBA"/>
</dbReference>
<dbReference type="PANTHER" id="PTHR24027">
    <property type="entry name" value="CADHERIN-23"/>
    <property type="match status" value="1"/>
</dbReference>
<evidence type="ECO:0000313" key="20">
    <source>
        <dbReference type="EMBL" id="KAG8229142.1"/>
    </source>
</evidence>
<feature type="chain" id="PRO_5035478737" description="Cadherin-related family member 1" evidence="18">
    <location>
        <begin position="30"/>
        <end position="1690"/>
    </location>
</feature>
<dbReference type="PROSITE" id="PS00232">
    <property type="entry name" value="CADHERIN_1"/>
    <property type="match status" value="3"/>
</dbReference>
<keyword evidence="21" id="KW-1185">Reference proteome</keyword>
<organism evidence="20 21">
    <name type="scientific">Ladona fulva</name>
    <name type="common">Scarce chaser dragonfly</name>
    <name type="synonym">Libellula fulva</name>
    <dbReference type="NCBI Taxonomy" id="123851"/>
    <lineage>
        <taxon>Eukaryota</taxon>
        <taxon>Metazoa</taxon>
        <taxon>Ecdysozoa</taxon>
        <taxon>Arthropoda</taxon>
        <taxon>Hexapoda</taxon>
        <taxon>Insecta</taxon>
        <taxon>Pterygota</taxon>
        <taxon>Palaeoptera</taxon>
        <taxon>Odonata</taxon>
        <taxon>Epiprocta</taxon>
        <taxon>Anisoptera</taxon>
        <taxon>Libelluloidea</taxon>
        <taxon>Libellulidae</taxon>
        <taxon>Ladona</taxon>
    </lineage>
</organism>
<evidence type="ECO:0000259" key="19">
    <source>
        <dbReference type="PROSITE" id="PS50268"/>
    </source>
</evidence>
<accession>A0A8K0K697</accession>
<protein>
    <recommendedName>
        <fullName evidence="13">Cadherin-related family member 1</fullName>
    </recommendedName>
    <alternativeName>
        <fullName evidence="14">Photoreceptor cadherin</fullName>
    </alternativeName>
    <alternativeName>
        <fullName evidence="15">Protocadherin-21</fullName>
    </alternativeName>
</protein>
<evidence type="ECO:0000256" key="12">
    <source>
        <dbReference type="ARBA" id="ARBA00023180"/>
    </source>
</evidence>
<feature type="signal peptide" evidence="18">
    <location>
        <begin position="1"/>
        <end position="29"/>
    </location>
</feature>
<comment type="caution">
    <text evidence="20">The sequence shown here is derived from an EMBL/GenBank/DDBJ whole genome shotgun (WGS) entry which is preliminary data.</text>
</comment>
<dbReference type="GO" id="GO:0048731">
    <property type="term" value="P:system development"/>
    <property type="evidence" value="ECO:0007669"/>
    <property type="project" value="UniProtKB-ARBA"/>
</dbReference>
<sequence length="1690" mass="182490">MGTACRRNRLLAITISFLFLELLCGVCLAQNINRAPHLDSDADMSRFSLREDTPVGEFIYTLRGTDPEGSRLRYSISGPHLAVDPTSGVVVLIRPLDREQEDILEVVVSVTVFTFGSCKTFDVWAEKVLEGQYTGVLRLKAPLDFERRRGYSVVLLASDAAPNVNERLNSSSRISIEVLDVQDQPPAFLGEPYSASVAEASSEGTSVLLVRARDGDYGNPRRVKLSLANDTRGYFRLDPQPVDKEDETADGAAAILATSNVPLDREHPEIVQSGGIYSFQVVATEMNDDGTETDVHAESAVTIVVRDVDDQLPSFSASSYRVLLSEDASRDSPLPSLPLFAADQDAGTENARFFLRLRDVPGGGPASSIFTVHPIGPITSRAPVIVRVSDPSHLDHDAPDSRRQFAFDVEAVALPPGSDAPVGEDGPAAATVRIEVMLTDANDNSPIFPGESMKLKVREDAPPDTQISNVSATDADSGAYGKIKYSLSGFGSEKFRTDPEKGGLFVGECGGRGMSASTGSTPACFDFEAQMWYSLTLSATDGGGRVSTANLLVELEDASDRDGPTQGGGQVKYEILGGTSGPLSVDEGTGEVRLTRPALSSETPGGRGQFEVIIRATDGGVPPLFADCRVFLRVGVPGNQRPVFKEVSVTEGGAILNATVKENAPPGSHVITVSAADPDGPDSQLSYSIAESSGVAGLPEYNVIVTATDSGSPARETGTATLVINVEDVNDRPPKFRPVSVAESYVRHLSERVPPGTAIMKLHAEDPDSDSLVKYSLVKPAYATDHAGLPSTSSPAFDLDTAFRIDSNTGMLYVAGPLSHQAAAAITLTVEAKDLNAVENIDEQTEHVEVTIYVQAYSDDLPVFSIVSLTPGVSGTTFPNELKQNDSSQPSTIIKVSVPEEREVGSLLLQIGAYDPVAGQPVTRLEKDESSDPDNYITISSPSGHIKLNRAIDYESMDEKEIKIILRAVAEDDSHTNEALLVINVEDINDNNPEFSQEIYKAHIPESARYPEQVITVHAMDKDEIGSWGAVTYSASGDGANLFTIDPKTGVVRVAEGAVLDHETRPQVDLLVTATDSGQKNSQAVRGLQRKATAIVTIEITDVNDNPPSFIGGTHPLSEKLSKHDPLLLLKDSGEEIVVFSAVVPENVPIGFVVSSLHATDPDEGPGGIVSYDIINEGEAKEYASKCFYDMNSAIGSPVFKVKATDPDDPNTPNGRIHYRFLDDGKSGSDAMAFSINRDTGLITTKQLLDREKKDRYTLILEASDLGEPPQQASRVLDVIVEDVDDHRPIFKRSLYEDPIVMNIKEEIEVGTIVGNISAVDEDIGNNANIDYRIICVRLNVPVDTIVVRLEAKDADSGAGPIHFNITSVTFSPLSPSLYSNADPFSMTSMSSSSPKDIFRIGLQDGELRTAQSLVPFADGVFNVTITATSKSQNPSTSSMTNDSVLHEEKKTNATLKVFVIRERDLLKFVFSKPPSEVRQNLAEFQQAVEQALLLPSVSLNVYDAQFHSKGDGSLDFGSTRQVFRHLNDCLKKSVNSGVYSNDFHSCFQLVGKESYDLAEMESLLQDPNNADLEKVYKDFGVQDVQRCAAIVARAETSWVQAWVLAIACFIGVASVVAACVLCCPKYRMKKKYDRGMMSPPPAPPPSILVSTVGLEPDAEWLPGMGPPSTILHDRHDQFSPYGYHTRPDY</sequence>
<keyword evidence="5" id="KW-0677">Repeat</keyword>
<dbReference type="FunFam" id="2.60.40.60:FF:000020">
    <property type="entry name" value="Dachsous cadherin-related 1b"/>
    <property type="match status" value="1"/>
</dbReference>
<reference evidence="20" key="1">
    <citation type="submission" date="2013-04" db="EMBL/GenBank/DDBJ databases">
        <authorList>
            <person name="Qu J."/>
            <person name="Murali S.C."/>
            <person name="Bandaranaike D."/>
            <person name="Bellair M."/>
            <person name="Blankenburg K."/>
            <person name="Chao H."/>
            <person name="Dinh H."/>
            <person name="Doddapaneni H."/>
            <person name="Downs B."/>
            <person name="Dugan-Rocha S."/>
            <person name="Elkadiri S."/>
            <person name="Gnanaolivu R.D."/>
            <person name="Hernandez B."/>
            <person name="Javaid M."/>
            <person name="Jayaseelan J.C."/>
            <person name="Lee S."/>
            <person name="Li M."/>
            <person name="Ming W."/>
            <person name="Munidasa M."/>
            <person name="Muniz J."/>
            <person name="Nguyen L."/>
            <person name="Ongeri F."/>
            <person name="Osuji N."/>
            <person name="Pu L.-L."/>
            <person name="Puazo M."/>
            <person name="Qu C."/>
            <person name="Quiroz J."/>
            <person name="Raj R."/>
            <person name="Weissenberger G."/>
            <person name="Xin Y."/>
            <person name="Zou X."/>
            <person name="Han Y."/>
            <person name="Richards S."/>
            <person name="Worley K."/>
            <person name="Muzny D."/>
            <person name="Gibbs R."/>
        </authorList>
    </citation>
    <scope>NUCLEOTIDE SEQUENCE</scope>
    <source>
        <strain evidence="20">Sampled in the wild</strain>
    </source>
</reference>
<dbReference type="GO" id="GO:0045296">
    <property type="term" value="F:cadherin binding"/>
    <property type="evidence" value="ECO:0007669"/>
    <property type="project" value="TreeGrafter"/>
</dbReference>
<dbReference type="FunFam" id="2.60.40.60:FF:000168">
    <property type="entry name" value="Cadherin-related family member 2"/>
    <property type="match status" value="1"/>
</dbReference>
<evidence type="ECO:0000256" key="11">
    <source>
        <dbReference type="ARBA" id="ARBA00023170"/>
    </source>
</evidence>
<dbReference type="GO" id="GO:0048513">
    <property type="term" value="P:animal organ development"/>
    <property type="evidence" value="ECO:0007669"/>
    <property type="project" value="UniProtKB-ARBA"/>
</dbReference>
<feature type="domain" description="Cadherin" evidence="19">
    <location>
        <begin position="562"/>
        <end position="644"/>
    </location>
</feature>
<keyword evidence="9 17" id="KW-0472">Membrane</keyword>